<accession>A0A1G6CCI8</accession>
<dbReference type="STRING" id="617002.SAMN05660653_01486"/>
<keyword evidence="2" id="KW-0328">Glycosyltransferase</keyword>
<evidence type="ECO:0000259" key="4">
    <source>
        <dbReference type="Pfam" id="PF00535"/>
    </source>
</evidence>
<evidence type="ECO:0000313" key="5">
    <source>
        <dbReference type="EMBL" id="SDB30605.1"/>
    </source>
</evidence>
<evidence type="ECO:0000256" key="2">
    <source>
        <dbReference type="ARBA" id="ARBA00022676"/>
    </source>
</evidence>
<dbReference type="InterPro" id="IPR050834">
    <property type="entry name" value="Glycosyltransf_2"/>
</dbReference>
<reference evidence="5 6" key="1">
    <citation type="submission" date="2016-10" db="EMBL/GenBank/DDBJ databases">
        <authorList>
            <person name="de Groot N.N."/>
        </authorList>
    </citation>
    <scope>NUCLEOTIDE SEQUENCE [LARGE SCALE GENOMIC DNA]</scope>
    <source>
        <strain evidence="5 6">ASO4-2</strain>
    </source>
</reference>
<keyword evidence="6" id="KW-1185">Reference proteome</keyword>
<dbReference type="InterPro" id="IPR029044">
    <property type="entry name" value="Nucleotide-diphossugar_trans"/>
</dbReference>
<protein>
    <submittedName>
        <fullName evidence="5">Glycosyltransferase involved in cell wall bisynthesis</fullName>
    </submittedName>
</protein>
<dbReference type="SUPFAM" id="SSF51735">
    <property type="entry name" value="NAD(P)-binding Rossmann-fold domains"/>
    <property type="match status" value="1"/>
</dbReference>
<dbReference type="Gene3D" id="3.90.550.10">
    <property type="entry name" value="Spore Coat Polysaccharide Biosynthesis Protein SpsA, Chain A"/>
    <property type="match status" value="1"/>
</dbReference>
<dbReference type="PANTHER" id="PTHR43685">
    <property type="entry name" value="GLYCOSYLTRANSFERASE"/>
    <property type="match status" value="1"/>
</dbReference>
<dbReference type="AlphaFoldDB" id="A0A1G6CCI8"/>
<keyword evidence="3 5" id="KW-0808">Transferase</keyword>
<proteinExistence type="inferred from homology"/>
<dbReference type="EMBL" id="FMXO01000007">
    <property type="protein sequence ID" value="SDB30605.1"/>
    <property type="molecule type" value="Genomic_DNA"/>
</dbReference>
<gene>
    <name evidence="5" type="ORF">SAMN05660653_01486</name>
</gene>
<organism evidence="5 6">
    <name type="scientific">Desulfonatronum thiosulfatophilum</name>
    <dbReference type="NCBI Taxonomy" id="617002"/>
    <lineage>
        <taxon>Bacteria</taxon>
        <taxon>Pseudomonadati</taxon>
        <taxon>Thermodesulfobacteriota</taxon>
        <taxon>Desulfovibrionia</taxon>
        <taxon>Desulfovibrionales</taxon>
        <taxon>Desulfonatronaceae</taxon>
        <taxon>Desulfonatronum</taxon>
    </lineage>
</organism>
<evidence type="ECO:0000256" key="3">
    <source>
        <dbReference type="ARBA" id="ARBA00022679"/>
    </source>
</evidence>
<dbReference type="InterPro" id="IPR036291">
    <property type="entry name" value="NAD(P)-bd_dom_sf"/>
</dbReference>
<dbReference type="SUPFAM" id="SSF53448">
    <property type="entry name" value="Nucleotide-diphospho-sugar transferases"/>
    <property type="match status" value="1"/>
</dbReference>
<evidence type="ECO:0000256" key="1">
    <source>
        <dbReference type="ARBA" id="ARBA00006739"/>
    </source>
</evidence>
<comment type="similarity">
    <text evidence="1">Belongs to the glycosyltransferase 2 family.</text>
</comment>
<dbReference type="GO" id="GO:0016757">
    <property type="term" value="F:glycosyltransferase activity"/>
    <property type="evidence" value="ECO:0007669"/>
    <property type="project" value="UniProtKB-KW"/>
</dbReference>
<dbReference type="PANTHER" id="PTHR43685:SF5">
    <property type="entry name" value="GLYCOSYLTRANSFERASE EPSE-RELATED"/>
    <property type="match status" value="1"/>
</dbReference>
<dbReference type="OrthoDB" id="5291101at2"/>
<evidence type="ECO:0000313" key="6">
    <source>
        <dbReference type="Proteomes" id="UP000198771"/>
    </source>
</evidence>
<dbReference type="InterPro" id="IPR001173">
    <property type="entry name" value="Glyco_trans_2-like"/>
</dbReference>
<sequence length="341" mass="38507">MISVILPIHNAAKTLPAALESLLAQTWADFEILAVDDGSNDDHGTVPGTHAVLSEYAALDRRIRPLFFEHGGIVQALNRGLDCAAGELIARMDADDVCHPDRLRVQAEFLRLHSEVGLVACAADFGGNSNQAGGYKRHLDWTNTLLTHDQMSLGRFRESPLVHPTVMFRRRLVKQFGGYRDGPFPEDYELWLRWLECGVRMEKAPEMLYVWNDPPNRLSRTHPRYDVAAFYRTKARYLAQWLAAHNPGHPEIMVMGAGRITRRRAEMLLPHGVKITAWVDIDPRKVNRRVAERPVIHRNDIPPPGERFIVSYVAGHGAAEDITAFMTNRGYIQGRHFLLAA</sequence>
<dbReference type="Proteomes" id="UP000198771">
    <property type="component" value="Unassembled WGS sequence"/>
</dbReference>
<dbReference type="RefSeq" id="WP_092119429.1">
    <property type="nucleotide sequence ID" value="NZ_FMXO01000007.1"/>
</dbReference>
<dbReference type="Pfam" id="PF00535">
    <property type="entry name" value="Glycos_transf_2"/>
    <property type="match status" value="1"/>
</dbReference>
<feature type="domain" description="Glycosyltransferase 2-like" evidence="4">
    <location>
        <begin position="3"/>
        <end position="175"/>
    </location>
</feature>
<name>A0A1G6CCI8_9BACT</name>